<organism evidence="5 6">
    <name type="scientific">Paramuricea clavata</name>
    <name type="common">Red gorgonian</name>
    <name type="synonym">Violescent sea-whip</name>
    <dbReference type="NCBI Taxonomy" id="317549"/>
    <lineage>
        <taxon>Eukaryota</taxon>
        <taxon>Metazoa</taxon>
        <taxon>Cnidaria</taxon>
        <taxon>Anthozoa</taxon>
        <taxon>Octocorallia</taxon>
        <taxon>Malacalcyonacea</taxon>
        <taxon>Plexauridae</taxon>
        <taxon>Paramuricea</taxon>
    </lineage>
</organism>
<dbReference type="SMART" id="SM00179">
    <property type="entry name" value="EGF_CA"/>
    <property type="match status" value="1"/>
</dbReference>
<dbReference type="FunFam" id="2.10.25.10:FF:000010">
    <property type="entry name" value="Pro-epidermal growth factor"/>
    <property type="match status" value="1"/>
</dbReference>
<keyword evidence="6" id="KW-1185">Reference proteome</keyword>
<comment type="caution">
    <text evidence="4">Lacks conserved residue(s) required for the propagation of feature annotation.</text>
</comment>
<dbReference type="PROSITE" id="PS50026">
    <property type="entry name" value="EGF_3"/>
    <property type="match status" value="1"/>
</dbReference>
<dbReference type="SMART" id="SM00181">
    <property type="entry name" value="EGF"/>
    <property type="match status" value="2"/>
</dbReference>
<gene>
    <name evidence="5" type="ORF">PACLA_8A089638</name>
</gene>
<evidence type="ECO:0000313" key="5">
    <source>
        <dbReference type="EMBL" id="CAB4012430.1"/>
    </source>
</evidence>
<dbReference type="OrthoDB" id="10060424at2759"/>
<keyword evidence="2" id="KW-0677">Repeat</keyword>
<keyword evidence="3 4" id="KW-1015">Disulfide bond</keyword>
<accession>A0A7D9EN53</accession>
<evidence type="ECO:0000256" key="3">
    <source>
        <dbReference type="ARBA" id="ARBA00023157"/>
    </source>
</evidence>
<feature type="non-terminal residue" evidence="5">
    <location>
        <position position="1"/>
    </location>
</feature>
<feature type="disulfide bond" evidence="4">
    <location>
        <begin position="70"/>
        <end position="79"/>
    </location>
</feature>
<dbReference type="GO" id="GO:0005509">
    <property type="term" value="F:calcium ion binding"/>
    <property type="evidence" value="ECO:0007669"/>
    <property type="project" value="InterPro"/>
</dbReference>
<comment type="caution">
    <text evidence="5">The sequence shown here is derived from an EMBL/GenBank/DDBJ whole genome shotgun (WGS) entry which is preliminary data.</text>
</comment>
<dbReference type="Gene3D" id="2.10.25.10">
    <property type="entry name" value="Laminin"/>
    <property type="match status" value="1"/>
</dbReference>
<dbReference type="PROSITE" id="PS00022">
    <property type="entry name" value="EGF_1"/>
    <property type="match status" value="1"/>
</dbReference>
<keyword evidence="1 4" id="KW-0245">EGF-like domain</keyword>
<name>A0A7D9EN53_PARCT</name>
<dbReference type="InterPro" id="IPR001881">
    <property type="entry name" value="EGF-like_Ca-bd_dom"/>
</dbReference>
<evidence type="ECO:0000256" key="1">
    <source>
        <dbReference type="ARBA" id="ARBA00022536"/>
    </source>
</evidence>
<dbReference type="InterPro" id="IPR049883">
    <property type="entry name" value="NOTCH1_EGF-like"/>
</dbReference>
<evidence type="ECO:0000313" key="6">
    <source>
        <dbReference type="Proteomes" id="UP001152795"/>
    </source>
</evidence>
<evidence type="ECO:0000256" key="4">
    <source>
        <dbReference type="PROSITE-ProRule" id="PRU00076"/>
    </source>
</evidence>
<protein>
    <submittedName>
        <fullName evidence="5">Nidogen-2</fullName>
    </submittedName>
</protein>
<feature type="non-terminal residue" evidence="5">
    <location>
        <position position="82"/>
    </location>
</feature>
<dbReference type="AlphaFoldDB" id="A0A7D9EN53"/>
<dbReference type="EMBL" id="CACRXK020007507">
    <property type="protein sequence ID" value="CAB4012430.1"/>
    <property type="molecule type" value="Genomic_DNA"/>
</dbReference>
<dbReference type="Proteomes" id="UP001152795">
    <property type="component" value="Unassembled WGS sequence"/>
</dbReference>
<sequence length="82" mass="9170">IDECNEICKESNAKCINTDGSYECQCITGYILAADGHTCIIGPCNSNTCKAPRTRCMKDEQDSKRYQCFCPNNKIGDDCQYL</sequence>
<dbReference type="SUPFAM" id="SSF57196">
    <property type="entry name" value="EGF/Laminin"/>
    <property type="match status" value="1"/>
</dbReference>
<reference evidence="5" key="1">
    <citation type="submission" date="2020-04" db="EMBL/GenBank/DDBJ databases">
        <authorList>
            <person name="Alioto T."/>
            <person name="Alioto T."/>
            <person name="Gomez Garrido J."/>
        </authorList>
    </citation>
    <scope>NUCLEOTIDE SEQUENCE</scope>
    <source>
        <strain evidence="5">A484AB</strain>
    </source>
</reference>
<evidence type="ECO:0000256" key="2">
    <source>
        <dbReference type="ARBA" id="ARBA00022737"/>
    </source>
</evidence>
<dbReference type="Pfam" id="PF07645">
    <property type="entry name" value="EGF_CA"/>
    <property type="match status" value="1"/>
</dbReference>
<dbReference type="InterPro" id="IPR000742">
    <property type="entry name" value="EGF"/>
</dbReference>
<proteinExistence type="predicted"/>